<name>A0A4Q9MFT5_9APHY</name>
<dbReference type="SUPFAM" id="SSF81585">
    <property type="entry name" value="PsbU/PolX domain-like"/>
    <property type="match status" value="1"/>
</dbReference>
<accession>A0A4Q9MFT5</accession>
<organism evidence="33">
    <name type="scientific">Dichomitus squalens</name>
    <dbReference type="NCBI Taxonomy" id="114155"/>
    <lineage>
        <taxon>Eukaryota</taxon>
        <taxon>Fungi</taxon>
        <taxon>Dikarya</taxon>
        <taxon>Basidiomycota</taxon>
        <taxon>Agaricomycotina</taxon>
        <taxon>Agaricomycetes</taxon>
        <taxon>Polyporales</taxon>
        <taxon>Polyporaceae</taxon>
        <taxon>Dichomitus</taxon>
    </lineage>
</organism>
<evidence type="ECO:0000256" key="4">
    <source>
        <dbReference type="ARBA" id="ARBA00004496"/>
    </source>
</evidence>
<feature type="region of interest" description="Disordered" evidence="31">
    <location>
        <begin position="1"/>
        <end position="123"/>
    </location>
</feature>
<feature type="region of interest" description="Disordered" evidence="31">
    <location>
        <begin position="438"/>
        <end position="461"/>
    </location>
</feature>
<dbReference type="InterPro" id="IPR043519">
    <property type="entry name" value="NT_sf"/>
</dbReference>
<evidence type="ECO:0000256" key="24">
    <source>
        <dbReference type="ARBA" id="ARBA00035717"/>
    </source>
</evidence>
<keyword evidence="20" id="KW-0238">DNA-binding</keyword>
<keyword evidence="10" id="KW-0488">Methylation</keyword>
<keyword evidence="18" id="KW-0239">DNA-directed DNA polymerase</keyword>
<dbReference type="EMBL" id="ML143470">
    <property type="protein sequence ID" value="TBU24942.1"/>
    <property type="molecule type" value="Genomic_DNA"/>
</dbReference>
<dbReference type="SMART" id="SM00278">
    <property type="entry name" value="HhH1"/>
    <property type="match status" value="2"/>
</dbReference>
<dbReference type="Gene3D" id="1.10.150.110">
    <property type="entry name" value="DNA polymerase beta, N-terminal domain-like"/>
    <property type="match status" value="1"/>
</dbReference>
<evidence type="ECO:0000256" key="8">
    <source>
        <dbReference type="ARBA" id="ARBA00016513"/>
    </source>
</evidence>
<dbReference type="GO" id="GO:0046872">
    <property type="term" value="F:metal ion binding"/>
    <property type="evidence" value="ECO:0007669"/>
    <property type="project" value="UniProtKB-KW"/>
</dbReference>
<comment type="catalytic activity">
    <reaction evidence="29">
        <text>DNA(n) + a 2'-deoxyribonucleoside 5'-triphosphate = DNA(n+1) + diphosphate</text>
        <dbReference type="Rhea" id="RHEA:22508"/>
        <dbReference type="Rhea" id="RHEA-COMP:17339"/>
        <dbReference type="Rhea" id="RHEA-COMP:17340"/>
        <dbReference type="ChEBI" id="CHEBI:33019"/>
        <dbReference type="ChEBI" id="CHEBI:61560"/>
        <dbReference type="ChEBI" id="CHEBI:173112"/>
        <dbReference type="EC" id="2.7.7.7"/>
    </reaction>
</comment>
<evidence type="ECO:0000256" key="29">
    <source>
        <dbReference type="ARBA" id="ARBA00049244"/>
    </source>
</evidence>
<dbReference type="Pfam" id="PF14791">
    <property type="entry name" value="DNA_pol_B_thumb"/>
    <property type="match status" value="1"/>
</dbReference>
<evidence type="ECO:0000256" key="26">
    <source>
        <dbReference type="ARBA" id="ARBA00044632"/>
    </source>
</evidence>
<dbReference type="Gene3D" id="3.30.460.10">
    <property type="entry name" value="Beta Polymerase, domain 2"/>
    <property type="match status" value="1"/>
</dbReference>
<evidence type="ECO:0000256" key="11">
    <source>
        <dbReference type="ARBA" id="ARBA00022634"/>
    </source>
</evidence>
<sequence>MTSERGGDLTAVDETRKSSARALGSSEARTEASGSRVPQDPTTSKRTARTKLFEGPQGSKHHALIADSSNITTPASTAPGVANASTAKGAGEKKRKATVVAKQATAKRGAASAQKPKGKGKRRELITASEYAKLKNAEAEERRLNGKMPAAKQFLEGKRIFYYGGDLNYAGEDTQRRMDIIIKHGGTLIPDYDPDQVTHIVVSKNASAKPLLKVIGLRRLKDIPQRIPTVTWDWIQTGFSAPRVRASTLSGKEKVPDRNGCKDRIDVADEDDPLVYKMGWVFEYAAYSERIDAGETPWGEYMAGRKNLSTVEGPSGVNGGRSTDVFPTSDVVDDSSHISDFTQDKVSPGDGVQIMPYAGLPSPPSSPSYPSLGTLLPHYTKVAGKVVQAVQSISGNGGSWQDTAVHAENHVVDPAMKYAEDPLAEFYAQARAERNAEMFGDDESDSESITPEKEQISRTRHRKREAVKKGVFICDDKGGKRRQATCPNQDVIDKLEELKALHDVKPGEDDRWRVYGLNKAIAALRRCPTRIRTLEEAMKLNGVGEKTARKIMEIIQTGDLMRIQYETTEDIKAVKEFTGIYGVGANTARTWFNNGCRTLEDIAARKGGVKLSHAQEIGLRYYRDINTRIPRAEVQEIYDKIKGEALKLDPKLFIQVMGSFRRGKLTCGDIDILISRPVDDGKTHQGILRRLLAELHRQDIVTEDLCLPDNFEDLELVYRGLCRKGPGSLRRRIDFLTVPWVSRGAALLYYTGDDIFNRSLRLKANKMGYSLNQRGLYADVIRNKDRQKVTEGVLVASESEREILDILGVPWQEPHERVRH</sequence>
<dbReference type="InterPro" id="IPR010996">
    <property type="entry name" value="HHH_MUS81"/>
</dbReference>
<dbReference type="Gene3D" id="3.40.50.10190">
    <property type="entry name" value="BRCT domain"/>
    <property type="match status" value="1"/>
</dbReference>
<dbReference type="InterPro" id="IPR002008">
    <property type="entry name" value="DNA_pol_X_beta-like"/>
</dbReference>
<evidence type="ECO:0000256" key="5">
    <source>
        <dbReference type="ARBA" id="ARBA00008323"/>
    </source>
</evidence>
<evidence type="ECO:0000256" key="15">
    <source>
        <dbReference type="ARBA" id="ARBA00022723"/>
    </source>
</evidence>
<evidence type="ECO:0000256" key="23">
    <source>
        <dbReference type="ARBA" id="ARBA00023242"/>
    </source>
</evidence>
<keyword evidence="16" id="KW-0227">DNA damage</keyword>
<comment type="similarity">
    <text evidence="5">Belongs to the DNA polymerase type-X family.</text>
</comment>
<dbReference type="Proteomes" id="UP000292957">
    <property type="component" value="Unassembled WGS sequence"/>
</dbReference>
<evidence type="ECO:0000256" key="7">
    <source>
        <dbReference type="ARBA" id="ARBA00012720"/>
    </source>
</evidence>
<keyword evidence="22" id="KW-0456">Lyase</keyword>
<evidence type="ECO:0000256" key="16">
    <source>
        <dbReference type="ARBA" id="ARBA00022763"/>
    </source>
</evidence>
<comment type="catalytic activity">
    <reaction evidence="27">
        <text>a 5'-end 2'-deoxyribose-2'-deoxyribonucleotide-DNA = (2E,4S)-4-hydroxypenten-2-al-5-phosphate + a 5'-end 5'-phospho-2'-deoxyribonucleoside-DNA + H(+)</text>
        <dbReference type="Rhea" id="RHEA:76255"/>
        <dbReference type="Rhea" id="RHEA-COMP:13180"/>
        <dbReference type="Rhea" id="RHEA-COMP:18657"/>
        <dbReference type="ChEBI" id="CHEBI:15378"/>
        <dbReference type="ChEBI" id="CHEBI:136412"/>
        <dbReference type="ChEBI" id="CHEBI:195194"/>
        <dbReference type="ChEBI" id="CHEBI:195195"/>
    </reaction>
</comment>
<evidence type="ECO:0000256" key="21">
    <source>
        <dbReference type="ARBA" id="ARBA00023204"/>
    </source>
</evidence>
<feature type="compositionally biased region" description="Low complexity" evidence="31">
    <location>
        <begin position="98"/>
        <end position="108"/>
    </location>
</feature>
<reference evidence="33" key="1">
    <citation type="submission" date="2019-01" db="EMBL/GenBank/DDBJ databases">
        <title>Draft genome sequences of three monokaryotic isolates of the white-rot basidiomycete fungus Dichomitus squalens.</title>
        <authorList>
            <consortium name="DOE Joint Genome Institute"/>
            <person name="Lopez S.C."/>
            <person name="Andreopoulos B."/>
            <person name="Pangilinan J."/>
            <person name="Lipzen A."/>
            <person name="Riley R."/>
            <person name="Ahrendt S."/>
            <person name="Ng V."/>
            <person name="Barry K."/>
            <person name="Daum C."/>
            <person name="Grigoriev I.V."/>
            <person name="Hilden K.S."/>
            <person name="Makela M.R."/>
            <person name="de Vries R.P."/>
        </authorList>
    </citation>
    <scope>NUCLEOTIDE SEQUENCE [LARGE SCALE GENOMIC DNA]</scope>
    <source>
        <strain evidence="33">OM18370.1</strain>
    </source>
</reference>
<dbReference type="GO" id="GO:0006303">
    <property type="term" value="P:double-strand break repair via nonhomologous end joining"/>
    <property type="evidence" value="ECO:0007669"/>
    <property type="project" value="TreeGrafter"/>
</dbReference>
<dbReference type="FunFam" id="1.10.150.20:FF:000010">
    <property type="entry name" value="DNA polymerase lambda"/>
    <property type="match status" value="1"/>
</dbReference>
<dbReference type="Gene3D" id="1.10.150.20">
    <property type="entry name" value="5' to 3' exonuclease, C-terminal subdomain"/>
    <property type="match status" value="1"/>
</dbReference>
<dbReference type="InterPro" id="IPR022312">
    <property type="entry name" value="DNA_pol_X"/>
</dbReference>
<keyword evidence="19" id="KW-0915">Sodium</keyword>
<comment type="catalytic activity">
    <reaction evidence="26">
        <text>2'-deoxyribonucleotide-(2'-deoxyribose 5'-phosphate)-2'-deoxyribonucleotide-DNA = a 3'-end 2'-deoxyribonucleotide-(2,3-dehydro-2,3-deoxyribose 5'-phosphate)-DNA + a 5'-end 5'-phospho-2'-deoxyribonucleoside-DNA + H(+)</text>
        <dbReference type="Rhea" id="RHEA:66592"/>
        <dbReference type="Rhea" id="RHEA-COMP:13180"/>
        <dbReference type="Rhea" id="RHEA-COMP:16897"/>
        <dbReference type="Rhea" id="RHEA-COMP:17067"/>
        <dbReference type="ChEBI" id="CHEBI:15378"/>
        <dbReference type="ChEBI" id="CHEBI:136412"/>
        <dbReference type="ChEBI" id="CHEBI:157695"/>
        <dbReference type="ChEBI" id="CHEBI:167181"/>
        <dbReference type="EC" id="4.2.99.18"/>
    </reaction>
</comment>
<evidence type="ECO:0000256" key="6">
    <source>
        <dbReference type="ARBA" id="ARBA00012417"/>
    </source>
</evidence>
<evidence type="ECO:0000256" key="20">
    <source>
        <dbReference type="ARBA" id="ARBA00023125"/>
    </source>
</evidence>
<evidence type="ECO:0000259" key="32">
    <source>
        <dbReference type="PROSITE" id="PS50172"/>
    </source>
</evidence>
<comment type="cofactor">
    <cofactor evidence="2">
        <name>Mg(2+)</name>
        <dbReference type="ChEBI" id="CHEBI:18420"/>
    </cofactor>
</comment>
<dbReference type="InterPro" id="IPR019843">
    <property type="entry name" value="DNA_pol-X_BS"/>
</dbReference>
<dbReference type="InterPro" id="IPR029398">
    <property type="entry name" value="PolB_thumb"/>
</dbReference>
<keyword evidence="23" id="KW-0539">Nucleus</keyword>
<evidence type="ECO:0000256" key="31">
    <source>
        <dbReference type="SAM" id="MobiDB-lite"/>
    </source>
</evidence>
<evidence type="ECO:0000256" key="30">
    <source>
        <dbReference type="PIRSR" id="PIRSR622312-50"/>
    </source>
</evidence>
<evidence type="ECO:0000256" key="13">
    <source>
        <dbReference type="ARBA" id="ARBA00022695"/>
    </source>
</evidence>
<dbReference type="Pfam" id="PF14792">
    <property type="entry name" value="DNA_pol_B_palm"/>
    <property type="match status" value="1"/>
</dbReference>
<dbReference type="PROSITE" id="PS00522">
    <property type="entry name" value="DNA_POLYMERASE_X"/>
    <property type="match status" value="1"/>
</dbReference>
<dbReference type="PANTHER" id="PTHR11276">
    <property type="entry name" value="DNA POLYMERASE TYPE-X FAMILY MEMBER"/>
    <property type="match status" value="1"/>
</dbReference>
<evidence type="ECO:0000313" key="33">
    <source>
        <dbReference type="EMBL" id="TBU24942.1"/>
    </source>
</evidence>
<keyword evidence="15" id="KW-0479">Metal-binding</keyword>
<keyword evidence="17" id="KW-0832">Ubl conjugation</keyword>
<evidence type="ECO:0000256" key="18">
    <source>
        <dbReference type="ARBA" id="ARBA00022932"/>
    </source>
</evidence>
<keyword evidence="13" id="KW-0548">Nucleotidyltransferase</keyword>
<evidence type="ECO:0000256" key="27">
    <source>
        <dbReference type="ARBA" id="ARBA00044678"/>
    </source>
</evidence>
<dbReference type="SMART" id="SM00483">
    <property type="entry name" value="POLXc"/>
    <property type="match status" value="1"/>
</dbReference>
<dbReference type="GO" id="GO:0005634">
    <property type="term" value="C:nucleus"/>
    <property type="evidence" value="ECO:0007669"/>
    <property type="project" value="UniProtKB-SubCell"/>
</dbReference>
<dbReference type="GO" id="GO:0140078">
    <property type="term" value="F:class I DNA-(apurinic or apyrimidinic site) endonuclease activity"/>
    <property type="evidence" value="ECO:0007669"/>
    <property type="project" value="UniProtKB-EC"/>
</dbReference>
<evidence type="ECO:0000256" key="9">
    <source>
        <dbReference type="ARBA" id="ARBA00020020"/>
    </source>
</evidence>
<dbReference type="EC" id="2.7.7.7" evidence="6"/>
<feature type="active site" description="Nucleophile; Schiff-base intermediate with DNA; for 5'-dRP lyase activity" evidence="30">
    <location>
        <position position="550"/>
    </location>
</feature>
<comment type="function">
    <text evidence="28">Repair polymerase that plays a key role in base-excision repair. During this process, the damaged base is excised by specific DNA glycosylases, the DNA backbone is nicked at the abasic site by an apurinic/apyrimidic (AP) endonuclease, and POLB removes 5'-deoxyribose-phosphate from the preincised AP site acting as a 5'-deoxyribose-phosphate lyase (5'-dRP lyase); through its DNA polymerase activity, it adds one nucleotide to the 3' end of the arising single-nucleotide gap. Conducts 'gap-filling' DNA synthesis in a stepwise distributive fashion rather than in a processive fashion as for other DNA polymerases. It is also able to cleave sugar-phosphate bonds 3' to an intact AP site, acting as an AP lyase.</text>
</comment>
<evidence type="ECO:0000256" key="14">
    <source>
        <dbReference type="ARBA" id="ARBA00022705"/>
    </source>
</evidence>
<dbReference type="InterPro" id="IPR001357">
    <property type="entry name" value="BRCT_dom"/>
</dbReference>
<keyword evidence="21" id="KW-0234">DNA repair</keyword>
<dbReference type="InterPro" id="IPR036420">
    <property type="entry name" value="BRCT_dom_sf"/>
</dbReference>
<proteinExistence type="inferred from homology"/>
<dbReference type="CDD" id="cd00027">
    <property type="entry name" value="BRCT"/>
    <property type="match status" value="1"/>
</dbReference>
<dbReference type="PRINTS" id="PR00869">
    <property type="entry name" value="DNAPOLX"/>
</dbReference>
<dbReference type="InterPro" id="IPR003583">
    <property type="entry name" value="Hlx-hairpin-Hlx_DNA-bd_motif"/>
</dbReference>
<dbReference type="Gene3D" id="3.30.210.10">
    <property type="entry name" value="DNA polymerase, thumb domain"/>
    <property type="match status" value="1"/>
</dbReference>
<dbReference type="FunFam" id="1.10.150.110:FF:000005">
    <property type="entry name" value="DNA polymerase POL4"/>
    <property type="match status" value="1"/>
</dbReference>
<dbReference type="GO" id="GO:0005737">
    <property type="term" value="C:cytoplasm"/>
    <property type="evidence" value="ECO:0007669"/>
    <property type="project" value="UniProtKB-SubCell"/>
</dbReference>
<comment type="subcellular location">
    <subcellularLocation>
        <location evidence="4">Cytoplasm</location>
    </subcellularLocation>
    <subcellularLocation>
        <location evidence="3">Nucleus</location>
    </subcellularLocation>
</comment>
<keyword evidence="11" id="KW-0237">DNA synthesis</keyword>
<evidence type="ECO:0000256" key="28">
    <source>
        <dbReference type="ARBA" id="ARBA00045548"/>
    </source>
</evidence>
<dbReference type="InterPro" id="IPR002054">
    <property type="entry name" value="DNA-dir_DNA_pol_X"/>
</dbReference>
<dbReference type="InterPro" id="IPR018944">
    <property type="entry name" value="DNA_pol_lambd_fingers_domain"/>
</dbReference>
<dbReference type="InterPro" id="IPR027421">
    <property type="entry name" value="DNA_pol_lamdba_lyase_dom_sf"/>
</dbReference>
<dbReference type="OrthoDB" id="205514at2759"/>
<keyword evidence="12" id="KW-0808">Transferase</keyword>
<dbReference type="EC" id="4.2.99.18" evidence="7"/>
<dbReference type="SUPFAM" id="SSF81301">
    <property type="entry name" value="Nucleotidyltransferase"/>
    <property type="match status" value="1"/>
</dbReference>
<comment type="cofactor">
    <cofactor evidence="1">
        <name>Mn(2+)</name>
        <dbReference type="ChEBI" id="CHEBI:29035"/>
    </cofactor>
</comment>
<feature type="compositionally biased region" description="Polar residues" evidence="31">
    <location>
        <begin position="67"/>
        <end position="76"/>
    </location>
</feature>
<dbReference type="InterPro" id="IPR028207">
    <property type="entry name" value="DNA_pol_B_palm_palm"/>
</dbReference>
<dbReference type="PROSITE" id="PS50172">
    <property type="entry name" value="BRCT"/>
    <property type="match status" value="1"/>
</dbReference>
<dbReference type="AlphaFoldDB" id="A0A4Q9MFT5"/>
<dbReference type="Pfam" id="PF10391">
    <property type="entry name" value="DNA_pol_lambd_f"/>
    <property type="match status" value="1"/>
</dbReference>
<evidence type="ECO:0000256" key="12">
    <source>
        <dbReference type="ARBA" id="ARBA00022679"/>
    </source>
</evidence>
<evidence type="ECO:0000256" key="3">
    <source>
        <dbReference type="ARBA" id="ARBA00004123"/>
    </source>
</evidence>
<feature type="domain" description="BRCT" evidence="32">
    <location>
        <begin position="150"/>
        <end position="235"/>
    </location>
</feature>
<evidence type="ECO:0000256" key="2">
    <source>
        <dbReference type="ARBA" id="ARBA00001946"/>
    </source>
</evidence>
<evidence type="ECO:0000256" key="25">
    <source>
        <dbReference type="ARBA" id="ARBA00035726"/>
    </source>
</evidence>
<dbReference type="CDD" id="cd00141">
    <property type="entry name" value="NT_POLXc"/>
    <property type="match status" value="1"/>
</dbReference>
<dbReference type="InterPro" id="IPR037160">
    <property type="entry name" value="DNA_Pol_thumb_sf"/>
</dbReference>
<dbReference type="Pfam" id="PF14716">
    <property type="entry name" value="HHH_8"/>
    <property type="match status" value="1"/>
</dbReference>
<dbReference type="GO" id="GO:0003677">
    <property type="term" value="F:DNA binding"/>
    <property type="evidence" value="ECO:0007669"/>
    <property type="project" value="UniProtKB-KW"/>
</dbReference>
<dbReference type="PRINTS" id="PR00870">
    <property type="entry name" value="DNAPOLXBETA"/>
</dbReference>
<gene>
    <name evidence="33" type="ORF">BD311DRAFT_701253</name>
</gene>
<dbReference type="PANTHER" id="PTHR11276:SF28">
    <property type="entry name" value="DNA POLYMERASE LAMBDA"/>
    <property type="match status" value="1"/>
</dbReference>
<keyword evidence="14" id="KW-0235">DNA replication</keyword>
<evidence type="ECO:0000256" key="22">
    <source>
        <dbReference type="ARBA" id="ARBA00023239"/>
    </source>
</evidence>
<evidence type="ECO:0000256" key="19">
    <source>
        <dbReference type="ARBA" id="ARBA00023053"/>
    </source>
</evidence>
<dbReference type="GO" id="GO:0003887">
    <property type="term" value="F:DNA-directed DNA polymerase activity"/>
    <property type="evidence" value="ECO:0007669"/>
    <property type="project" value="UniProtKB-KW"/>
</dbReference>
<evidence type="ECO:0000256" key="1">
    <source>
        <dbReference type="ARBA" id="ARBA00001936"/>
    </source>
</evidence>
<dbReference type="SUPFAM" id="SSF52113">
    <property type="entry name" value="BRCT domain"/>
    <property type="match status" value="1"/>
</dbReference>
<dbReference type="SUPFAM" id="SSF47802">
    <property type="entry name" value="DNA polymerase beta, N-terminal domain-like"/>
    <property type="match status" value="1"/>
</dbReference>
<protein>
    <recommendedName>
        <fullName evidence="9">DNA polymerase beta</fullName>
        <ecNumber evidence="6">2.7.7.7</ecNumber>
        <ecNumber evidence="7">4.2.99.18</ecNumber>
    </recommendedName>
    <alternativeName>
        <fullName evidence="24">5'-deoxyribose-phosphate lyase</fullName>
    </alternativeName>
    <alternativeName>
        <fullName evidence="25">AP lyase</fullName>
    </alternativeName>
    <alternativeName>
        <fullName evidence="8">DNA polymerase lambda</fullName>
    </alternativeName>
</protein>
<evidence type="ECO:0000256" key="10">
    <source>
        <dbReference type="ARBA" id="ARBA00022481"/>
    </source>
</evidence>
<evidence type="ECO:0000256" key="17">
    <source>
        <dbReference type="ARBA" id="ARBA00022843"/>
    </source>
</evidence>
<dbReference type="GO" id="GO:0006260">
    <property type="term" value="P:DNA replication"/>
    <property type="evidence" value="ECO:0007669"/>
    <property type="project" value="UniProtKB-KW"/>
</dbReference>